<dbReference type="SUPFAM" id="SSF102829">
    <property type="entry name" value="Cell division protein ZapA-like"/>
    <property type="match status" value="1"/>
</dbReference>
<proteinExistence type="predicted"/>
<dbReference type="EMBL" id="DTPE01000194">
    <property type="protein sequence ID" value="HGE75429.1"/>
    <property type="molecule type" value="Genomic_DNA"/>
</dbReference>
<organism evidence="1">
    <name type="scientific">Mesoaciditoga lauensis</name>
    <dbReference type="NCBI Taxonomy" id="1495039"/>
    <lineage>
        <taxon>Bacteria</taxon>
        <taxon>Thermotogati</taxon>
        <taxon>Thermotogota</taxon>
        <taxon>Thermotogae</taxon>
        <taxon>Mesoaciditogales</taxon>
        <taxon>Mesoaciditogaceae</taxon>
        <taxon>Mesoaciditoga</taxon>
    </lineage>
</organism>
<name>A0A7V3REY4_9BACT</name>
<reference evidence="1" key="1">
    <citation type="journal article" date="2020" name="mSystems">
        <title>Genome- and Community-Level Interaction Insights into Carbon Utilization and Element Cycling Functions of Hydrothermarchaeota in Hydrothermal Sediment.</title>
        <authorList>
            <person name="Zhou Z."/>
            <person name="Liu Y."/>
            <person name="Xu W."/>
            <person name="Pan J."/>
            <person name="Luo Z.H."/>
            <person name="Li M."/>
        </authorList>
    </citation>
    <scope>NUCLEOTIDE SEQUENCE [LARGE SCALE GENOMIC DNA]</scope>
    <source>
        <strain evidence="1">SpSt-966</strain>
    </source>
</reference>
<accession>A0A7V3REY4</accession>
<dbReference type="InterPro" id="IPR007838">
    <property type="entry name" value="Cell_div_ZapA-like"/>
</dbReference>
<dbReference type="GO" id="GO:0051301">
    <property type="term" value="P:cell division"/>
    <property type="evidence" value="ECO:0007669"/>
    <property type="project" value="UniProtKB-KW"/>
</dbReference>
<sequence>MKRTVTVELGNKIYKFETGDPQSEVDETVSKLKEEFVAHSQEVEKYGNERFFLMMLLNSLKENLVLKKQLTDLTDKVEKQGKRFGN</sequence>
<dbReference type="InterPro" id="IPR036192">
    <property type="entry name" value="Cell_div_ZapA-like_sf"/>
</dbReference>
<dbReference type="Pfam" id="PF05164">
    <property type="entry name" value="ZapA"/>
    <property type="match status" value="1"/>
</dbReference>
<gene>
    <name evidence="1" type="primary">zapA</name>
    <name evidence="1" type="ORF">ENX73_04820</name>
</gene>
<keyword evidence="1" id="KW-0131">Cell cycle</keyword>
<comment type="caution">
    <text evidence="1">The sequence shown here is derived from an EMBL/GenBank/DDBJ whole genome shotgun (WGS) entry which is preliminary data.</text>
</comment>
<evidence type="ECO:0000313" key="1">
    <source>
        <dbReference type="EMBL" id="HGE75429.1"/>
    </source>
</evidence>
<keyword evidence="1" id="KW-0132">Cell division</keyword>
<protein>
    <submittedName>
        <fullName evidence="1">Cell division protein ZapA</fullName>
    </submittedName>
</protein>
<dbReference type="AlphaFoldDB" id="A0A7V3REY4"/>